<evidence type="ECO:0000256" key="1">
    <source>
        <dbReference type="SAM" id="MobiDB-lite"/>
    </source>
</evidence>
<sequence>MATAKPIFCTLKLAGFQRPNPHSINIELSGESQPAFSFSKMGNTPTVKDSLSQSYKFGYTVRNKQVANEKLINQIDSFLLEYGVELPDSKFVHDQTRQQVYNYDAYGDSLDSRFEQLVKLRYALGEGKGYYAMFEKEGKSKLVPLAFWYSKHRLDHVWNWRKSALVRSKYYNYLATATDATGKLLMHHYRPIHLVLTVPHKNGLWKGKRFYGREIMAMFNLLRKEPAWKKYVYAGEYGLEVKRSNDHGLHIHLHSFLLQRPQYSVKEVQTVLETLWRKYTGNDSNYSGLHYETLYTYKSNQDGTVTKEYIRPGKSDINHYLSGVLECIKYHFKPDCIQTTDGQYDLELIDEILVNTKRLRMYSRFGAFYKCAELNFDNSALEPVVLPTEDELTDDQPENITSSTAGVEERLINPFTEEPATLADYEVMIGKPSYLRYYGTDQRRPHEPYLIQKTSPFFRVSAARMQLKTIISLDLRGQLPTRMLHEPGASSLEQSLQVAEIITGNRARNGAPNGARNGTRNGAYMPL</sequence>
<name>A0A7J5TVY0_9BACT</name>
<evidence type="ECO:0008006" key="4">
    <source>
        <dbReference type="Google" id="ProtNLM"/>
    </source>
</evidence>
<protein>
    <recommendedName>
        <fullName evidence="4">Replication protein</fullName>
    </recommendedName>
</protein>
<dbReference type="RefSeq" id="WP_152125785.1">
    <property type="nucleotide sequence ID" value="NZ_WELI01000008.1"/>
</dbReference>
<feature type="region of interest" description="Disordered" evidence="1">
    <location>
        <begin position="507"/>
        <end position="527"/>
    </location>
</feature>
<comment type="caution">
    <text evidence="2">The sequence shown here is derived from an EMBL/GenBank/DDBJ whole genome shotgun (WGS) entry which is preliminary data.</text>
</comment>
<evidence type="ECO:0000313" key="2">
    <source>
        <dbReference type="EMBL" id="KAB7728436.1"/>
    </source>
</evidence>
<dbReference type="AlphaFoldDB" id="A0A7J5TVY0"/>
<keyword evidence="3" id="KW-1185">Reference proteome</keyword>
<gene>
    <name evidence="2" type="ORF">F5984_18875</name>
</gene>
<dbReference type="Proteomes" id="UP000488299">
    <property type="component" value="Unassembled WGS sequence"/>
</dbReference>
<accession>A0A7J5TVY0</accession>
<organism evidence="2 3">
    <name type="scientific">Rudanella paleaurantiibacter</name>
    <dbReference type="NCBI Taxonomy" id="2614655"/>
    <lineage>
        <taxon>Bacteria</taxon>
        <taxon>Pseudomonadati</taxon>
        <taxon>Bacteroidota</taxon>
        <taxon>Cytophagia</taxon>
        <taxon>Cytophagales</taxon>
        <taxon>Cytophagaceae</taxon>
        <taxon>Rudanella</taxon>
    </lineage>
</organism>
<evidence type="ECO:0000313" key="3">
    <source>
        <dbReference type="Proteomes" id="UP000488299"/>
    </source>
</evidence>
<dbReference type="EMBL" id="WELI01000008">
    <property type="protein sequence ID" value="KAB7728436.1"/>
    <property type="molecule type" value="Genomic_DNA"/>
</dbReference>
<reference evidence="2 3" key="1">
    <citation type="submission" date="2019-10" db="EMBL/GenBank/DDBJ databases">
        <title>Rudanella paleaurantiibacter sp. nov., isolated from sludge.</title>
        <authorList>
            <person name="Xu S.Q."/>
        </authorList>
    </citation>
    <scope>NUCLEOTIDE SEQUENCE [LARGE SCALE GENOMIC DNA]</scope>
    <source>
        <strain evidence="2 3">HX-22-17</strain>
    </source>
</reference>
<proteinExistence type="predicted"/>